<dbReference type="Proteomes" id="UP000095287">
    <property type="component" value="Unplaced"/>
</dbReference>
<dbReference type="AlphaFoldDB" id="A0A1I7Z4A5"/>
<proteinExistence type="predicted"/>
<feature type="transmembrane region" description="Helical" evidence="1">
    <location>
        <begin position="43"/>
        <end position="67"/>
    </location>
</feature>
<keyword evidence="1" id="KW-0472">Membrane</keyword>
<dbReference type="WBParaSite" id="L893_g22782.t1">
    <property type="protein sequence ID" value="L893_g22782.t1"/>
    <property type="gene ID" value="L893_g22782"/>
</dbReference>
<reference evidence="3" key="1">
    <citation type="submission" date="2016-11" db="UniProtKB">
        <authorList>
            <consortium name="WormBaseParasite"/>
        </authorList>
    </citation>
    <scope>IDENTIFICATION</scope>
</reference>
<keyword evidence="1" id="KW-1133">Transmembrane helix</keyword>
<feature type="transmembrane region" description="Helical" evidence="1">
    <location>
        <begin position="12"/>
        <end position="37"/>
    </location>
</feature>
<feature type="transmembrane region" description="Helical" evidence="1">
    <location>
        <begin position="79"/>
        <end position="99"/>
    </location>
</feature>
<organism evidence="2 3">
    <name type="scientific">Steinernema glaseri</name>
    <dbReference type="NCBI Taxonomy" id="37863"/>
    <lineage>
        <taxon>Eukaryota</taxon>
        <taxon>Metazoa</taxon>
        <taxon>Ecdysozoa</taxon>
        <taxon>Nematoda</taxon>
        <taxon>Chromadorea</taxon>
        <taxon>Rhabditida</taxon>
        <taxon>Tylenchina</taxon>
        <taxon>Panagrolaimomorpha</taxon>
        <taxon>Strongyloidoidea</taxon>
        <taxon>Steinernematidae</taxon>
        <taxon>Steinernema</taxon>
    </lineage>
</organism>
<accession>A0A1I7Z4A5</accession>
<name>A0A1I7Z4A5_9BILA</name>
<evidence type="ECO:0000313" key="2">
    <source>
        <dbReference type="Proteomes" id="UP000095287"/>
    </source>
</evidence>
<keyword evidence="2" id="KW-1185">Reference proteome</keyword>
<sequence>MTDHESPVHINSLFILVQLIDYVLQISTFIAPIYVFYDDRRYYIPFFVVLILLSINRVVFLMDCLILKSIPKWYYTFFWITRIVFSSSLFCVVCIVISAQAGEQFLWTCGVYGLILAIPDDTITLKVMRNYSPEKMGKSQ</sequence>
<protein>
    <submittedName>
        <fullName evidence="3">7TM_GPCR_Srx domain-containing protein</fullName>
    </submittedName>
</protein>
<keyword evidence="1" id="KW-0812">Transmembrane</keyword>
<evidence type="ECO:0000313" key="3">
    <source>
        <dbReference type="WBParaSite" id="L893_g22782.t1"/>
    </source>
</evidence>
<evidence type="ECO:0000256" key="1">
    <source>
        <dbReference type="SAM" id="Phobius"/>
    </source>
</evidence>